<dbReference type="KEGG" id="tog:HNI00_20795"/>
<dbReference type="SUPFAM" id="SSF52833">
    <property type="entry name" value="Thioredoxin-like"/>
    <property type="match status" value="1"/>
</dbReference>
<feature type="domain" description="Thioredoxin" evidence="1">
    <location>
        <begin position="39"/>
        <end position="178"/>
    </location>
</feature>
<proteinExistence type="predicted"/>
<dbReference type="NCBIfam" id="NF038096">
    <property type="entry name" value="thylak_slr1796"/>
    <property type="match status" value="1"/>
</dbReference>
<dbReference type="InterPro" id="IPR036249">
    <property type="entry name" value="Thioredoxin-like_sf"/>
</dbReference>
<evidence type="ECO:0000259" key="1">
    <source>
        <dbReference type="PROSITE" id="PS51352"/>
    </source>
</evidence>
<dbReference type="EMBL" id="CP053540">
    <property type="protein sequence ID" value="WOB45297.1"/>
    <property type="molecule type" value="Genomic_DNA"/>
</dbReference>
<accession>A0AA97BNC7</accession>
<organism evidence="2">
    <name type="scientific">Thermoleptolyngbya oregonensis NK1-22</name>
    <dbReference type="NCBI Taxonomy" id="2547457"/>
    <lineage>
        <taxon>Bacteria</taxon>
        <taxon>Bacillati</taxon>
        <taxon>Cyanobacteriota</taxon>
        <taxon>Cyanophyceae</taxon>
        <taxon>Oculatellales</taxon>
        <taxon>Oculatellaceae</taxon>
        <taxon>Thermoleptolyngbya</taxon>
    </lineage>
</organism>
<dbReference type="Gene3D" id="3.40.30.10">
    <property type="entry name" value="Glutaredoxin"/>
    <property type="match status" value="1"/>
</dbReference>
<dbReference type="InterPro" id="IPR048069">
    <property type="entry name" value="Thylak_slr1796"/>
</dbReference>
<dbReference type="InterPro" id="IPR013766">
    <property type="entry name" value="Thioredoxin_domain"/>
</dbReference>
<reference evidence="2" key="1">
    <citation type="submission" date="2020-05" db="EMBL/GenBank/DDBJ databases">
        <authorList>
            <person name="Zhu T."/>
            <person name="Keshari N."/>
            <person name="Lu X."/>
        </authorList>
    </citation>
    <scope>NUCLEOTIDE SEQUENCE</scope>
    <source>
        <strain evidence="2">NK1-22</strain>
    </source>
</reference>
<evidence type="ECO:0000313" key="2">
    <source>
        <dbReference type="EMBL" id="WOB45297.1"/>
    </source>
</evidence>
<dbReference type="PROSITE" id="PS51352">
    <property type="entry name" value="THIOREDOXIN_2"/>
    <property type="match status" value="1"/>
</dbReference>
<sequence length="203" mass="22418">MAFRSGLKNIMMCPAIAQLRRLVWAKRLLLLVLVLASMLLGGNPAIASLTDDHYDGNIFPLYAGNGSLVPPSLKLSDSLRTHTPAILVLYVDDSADCKQFAPVISQLDAFYGRAADILPISIDSIPVKDQYDPSEPGYYLTGYAPQTVVFDKAGKVVLNESGVIPYERIDDVLREVFDLLPRSESVELKRRIVNEINTELVPQ</sequence>
<protein>
    <submittedName>
        <fullName evidence="2">Thioredoxin family protein</fullName>
    </submittedName>
</protein>
<gene>
    <name evidence="2" type="ORF">HNI00_20795</name>
</gene>
<name>A0AA97BNC7_9CYAN</name>
<dbReference type="AlphaFoldDB" id="A0AA97BNC7"/>